<evidence type="ECO:0000256" key="5">
    <source>
        <dbReference type="ARBA" id="ARBA00022989"/>
    </source>
</evidence>
<dbReference type="InterPro" id="IPR052702">
    <property type="entry name" value="MscS-like_channel"/>
</dbReference>
<evidence type="ECO:0000256" key="4">
    <source>
        <dbReference type="ARBA" id="ARBA00022692"/>
    </source>
</evidence>
<dbReference type="InterPro" id="IPR006685">
    <property type="entry name" value="MscS_channel_2nd"/>
</dbReference>
<dbReference type="Proteomes" id="UP000321746">
    <property type="component" value="Unassembled WGS sequence"/>
</dbReference>
<feature type="transmembrane region" description="Helical" evidence="7">
    <location>
        <begin position="348"/>
        <end position="367"/>
    </location>
</feature>
<comment type="similarity">
    <text evidence="2">Belongs to the MscS (TC 1.A.23) family.</text>
</comment>
<evidence type="ECO:0000313" key="10">
    <source>
        <dbReference type="EMBL" id="GEN64441.1"/>
    </source>
</evidence>
<gene>
    <name evidence="10" type="ORF">AOE01nite_26650</name>
</gene>
<dbReference type="Gene3D" id="3.30.70.100">
    <property type="match status" value="1"/>
</dbReference>
<dbReference type="PANTHER" id="PTHR30347:SF9">
    <property type="entry name" value="MINICONDUCTANCE MECHANOSENSITIVE CHANNEL MSCM"/>
    <property type="match status" value="1"/>
</dbReference>
<dbReference type="InterPro" id="IPR010920">
    <property type="entry name" value="LSM_dom_sf"/>
</dbReference>
<feature type="domain" description="Mechanosensitive ion channel MscS" evidence="8">
    <location>
        <begin position="675"/>
        <end position="740"/>
    </location>
</feature>
<feature type="transmembrane region" description="Helical" evidence="7">
    <location>
        <begin position="29"/>
        <end position="55"/>
    </location>
</feature>
<dbReference type="RefSeq" id="WP_261766000.1">
    <property type="nucleotide sequence ID" value="NZ_BJYG01000042.1"/>
</dbReference>
<dbReference type="SUPFAM" id="SSF82689">
    <property type="entry name" value="Mechanosensitive channel protein MscS (YggB), C-terminal domain"/>
    <property type="match status" value="1"/>
</dbReference>
<evidence type="ECO:0000256" key="3">
    <source>
        <dbReference type="ARBA" id="ARBA00022475"/>
    </source>
</evidence>
<reference evidence="10 11" key="1">
    <citation type="submission" date="2019-07" db="EMBL/GenBank/DDBJ databases">
        <title>Whole genome shotgun sequence of Acetobacter oeni NBRC 105207.</title>
        <authorList>
            <person name="Hosoyama A."/>
            <person name="Uohara A."/>
            <person name="Ohji S."/>
            <person name="Ichikawa N."/>
        </authorList>
    </citation>
    <scope>NUCLEOTIDE SEQUENCE [LARGE SCALE GENOMIC DNA]</scope>
    <source>
        <strain evidence="10 11">NBRC 105207</strain>
    </source>
</reference>
<evidence type="ECO:0000256" key="1">
    <source>
        <dbReference type="ARBA" id="ARBA00004651"/>
    </source>
</evidence>
<evidence type="ECO:0000259" key="9">
    <source>
        <dbReference type="Pfam" id="PF12607"/>
    </source>
</evidence>
<evidence type="ECO:0000256" key="2">
    <source>
        <dbReference type="ARBA" id="ARBA00008017"/>
    </source>
</evidence>
<dbReference type="GO" id="GO:0005886">
    <property type="term" value="C:plasma membrane"/>
    <property type="evidence" value="ECO:0007669"/>
    <property type="project" value="UniProtKB-SubCell"/>
</dbReference>
<comment type="subcellular location">
    <subcellularLocation>
        <location evidence="1">Cell membrane</location>
        <topology evidence="1">Multi-pass membrane protein</topology>
    </subcellularLocation>
</comment>
<accession>A0A511XNB7</accession>
<name>A0A511XNB7_9PROT</name>
<evidence type="ECO:0000256" key="6">
    <source>
        <dbReference type="ARBA" id="ARBA00023136"/>
    </source>
</evidence>
<dbReference type="Gene3D" id="2.30.30.60">
    <property type="match status" value="1"/>
</dbReference>
<evidence type="ECO:0000256" key="7">
    <source>
        <dbReference type="SAM" id="Phobius"/>
    </source>
</evidence>
<evidence type="ECO:0000313" key="11">
    <source>
        <dbReference type="Proteomes" id="UP000321746"/>
    </source>
</evidence>
<dbReference type="SUPFAM" id="SSF82861">
    <property type="entry name" value="Mechanosensitive channel protein MscS (YggB), transmembrane region"/>
    <property type="match status" value="1"/>
</dbReference>
<feature type="transmembrane region" description="Helical" evidence="7">
    <location>
        <begin position="263"/>
        <end position="284"/>
    </location>
</feature>
<dbReference type="Gene3D" id="1.10.287.1260">
    <property type="match status" value="1"/>
</dbReference>
<feature type="transmembrane region" description="Helical" evidence="7">
    <location>
        <begin position="577"/>
        <end position="605"/>
    </location>
</feature>
<feature type="transmembrane region" description="Helical" evidence="7">
    <location>
        <begin position="379"/>
        <end position="401"/>
    </location>
</feature>
<keyword evidence="11" id="KW-1185">Reference proteome</keyword>
<dbReference type="InterPro" id="IPR011066">
    <property type="entry name" value="MscS_channel_C_sf"/>
</dbReference>
<dbReference type="InterPro" id="IPR011014">
    <property type="entry name" value="MscS_channel_TM-2"/>
</dbReference>
<keyword evidence="4 7" id="KW-0812">Transmembrane</keyword>
<feature type="transmembrane region" description="Helical" evidence="7">
    <location>
        <begin position="413"/>
        <end position="432"/>
    </location>
</feature>
<feature type="transmembrane region" description="Helical" evidence="7">
    <location>
        <begin position="486"/>
        <end position="516"/>
    </location>
</feature>
<sequence length="837" mass="88161">MSGTPASEARYPRIVSAPPEAKKPPVRTLVYLVTLIFSLAGSGIFLASLTGLSLFSTATIARAADDTPAWSGEGRNQDTLFAVPATIAPDATLDALEKTITDVFRTRIDPSKGHSAGNVAELARSATIAGNTADDIVARLEPYEKIFKTMLDVLGPAPAKGAPPELPTLTAQRDRLLKAQNDLSGRLTRARLCALQAHQLVLVLSQRNNAVQQAMLLQRFPSPLAPAFWSNLSAEFPSNIARLRGFAGETAQTVASTAESSRLPTMLICFFGAAILFAAPFFLLKQARRAAARLLPDGRVRRIAAVLLYSACCAGFSGAGALVFWLGITGASDVEGSSFAELAGFVGSQIPLVGFMLGAGASMLAAGNPDWRVVPLGDATARALTPCTLWFALLILLRGILRYVDTGTILGPFGVQTADIIFVFIAAPLLFITPRQIVRQRDTASDETPLLQSTIGRAARILAFFISVFCGVVSLIGYIPLGYTTLSWICSMVVTGLGLSLVFLLVNDLATTVFTSSGRLGMQFVRLGISPRLVDQGCAVISGLFSILLVFVAIAVAQSGGDFDFSVISGNIGKVVFGQHIGGVTLSFDVILKCIAIPVIGHYLIRLTQNWLRNRLFPTTNLDVGSQTSIVTIFTYAAWILICLTVMSTIGITVSSMTWVVSALSVGIGFGLQSIVQNFVSGIILLAERPVTIGDLVQINGTTGDIRRISVRSTDIGLSDGSTMIVPNSQFITSAVRNVTLGHPTGAMSVSIGLPLGTDLTKAVGVMSKAMDTVPGLLKDPPPSVTIASIAADTVTLTASGKTSSPRNVDSAANAVRLALWTALHENGIVATVVPTG</sequence>
<dbReference type="GO" id="GO:0008381">
    <property type="term" value="F:mechanosensitive monoatomic ion channel activity"/>
    <property type="evidence" value="ECO:0007669"/>
    <property type="project" value="UniProtKB-ARBA"/>
</dbReference>
<feature type="transmembrane region" description="Helical" evidence="7">
    <location>
        <begin position="305"/>
        <end position="328"/>
    </location>
</feature>
<keyword evidence="5 7" id="KW-1133">Transmembrane helix</keyword>
<keyword evidence="6 7" id="KW-0472">Membrane</keyword>
<protein>
    <submittedName>
        <fullName evidence="10">Uncharacterized protein</fullName>
    </submittedName>
</protein>
<dbReference type="InterPro" id="IPR022249">
    <property type="entry name" value="DUF3772"/>
</dbReference>
<dbReference type="SUPFAM" id="SSF50182">
    <property type="entry name" value="Sm-like ribonucleoproteins"/>
    <property type="match status" value="1"/>
</dbReference>
<feature type="transmembrane region" description="Helical" evidence="7">
    <location>
        <begin position="633"/>
        <end position="653"/>
    </location>
</feature>
<dbReference type="Pfam" id="PF12607">
    <property type="entry name" value="DUF3772"/>
    <property type="match status" value="1"/>
</dbReference>
<dbReference type="AlphaFoldDB" id="A0A511XNB7"/>
<dbReference type="InterPro" id="IPR023408">
    <property type="entry name" value="MscS_beta-dom_sf"/>
</dbReference>
<dbReference type="Pfam" id="PF00924">
    <property type="entry name" value="MS_channel_2nd"/>
    <property type="match status" value="1"/>
</dbReference>
<proteinExistence type="inferred from homology"/>
<dbReference type="EMBL" id="BJYG01000042">
    <property type="protein sequence ID" value="GEN64441.1"/>
    <property type="molecule type" value="Genomic_DNA"/>
</dbReference>
<comment type="caution">
    <text evidence="10">The sequence shown here is derived from an EMBL/GenBank/DDBJ whole genome shotgun (WGS) entry which is preliminary data.</text>
</comment>
<feature type="domain" description="DUF3772" evidence="9">
    <location>
        <begin position="189"/>
        <end position="247"/>
    </location>
</feature>
<evidence type="ECO:0000259" key="8">
    <source>
        <dbReference type="Pfam" id="PF00924"/>
    </source>
</evidence>
<feature type="transmembrane region" description="Helical" evidence="7">
    <location>
        <begin position="461"/>
        <end position="480"/>
    </location>
</feature>
<dbReference type="PANTHER" id="PTHR30347">
    <property type="entry name" value="POTASSIUM CHANNEL RELATED"/>
    <property type="match status" value="1"/>
</dbReference>
<organism evidence="10 11">
    <name type="scientific">Acetobacter oeni</name>
    <dbReference type="NCBI Taxonomy" id="304077"/>
    <lineage>
        <taxon>Bacteria</taxon>
        <taxon>Pseudomonadati</taxon>
        <taxon>Pseudomonadota</taxon>
        <taxon>Alphaproteobacteria</taxon>
        <taxon>Acetobacterales</taxon>
        <taxon>Acetobacteraceae</taxon>
        <taxon>Acetobacter</taxon>
    </lineage>
</organism>
<feature type="transmembrane region" description="Helical" evidence="7">
    <location>
        <begin position="537"/>
        <end position="557"/>
    </location>
</feature>
<keyword evidence="3" id="KW-1003">Cell membrane</keyword>